<dbReference type="AlphaFoldDB" id="A0ABD3Q7E5"/>
<keyword evidence="3" id="KW-1185">Reference proteome</keyword>
<keyword evidence="1" id="KW-0472">Membrane</keyword>
<proteinExistence type="predicted"/>
<comment type="caution">
    <text evidence="2">The sequence shown here is derived from an EMBL/GenBank/DDBJ whole genome shotgun (WGS) entry which is preliminary data.</text>
</comment>
<keyword evidence="1" id="KW-1133">Transmembrane helix</keyword>
<keyword evidence="1" id="KW-0812">Transmembrane</keyword>
<feature type="transmembrane region" description="Helical" evidence="1">
    <location>
        <begin position="87"/>
        <end position="104"/>
    </location>
</feature>
<name>A0ABD3Q7E5_9STRA</name>
<organism evidence="2 3">
    <name type="scientific">Cyclotella atomus</name>
    <dbReference type="NCBI Taxonomy" id="382360"/>
    <lineage>
        <taxon>Eukaryota</taxon>
        <taxon>Sar</taxon>
        <taxon>Stramenopiles</taxon>
        <taxon>Ochrophyta</taxon>
        <taxon>Bacillariophyta</taxon>
        <taxon>Coscinodiscophyceae</taxon>
        <taxon>Thalassiosirophycidae</taxon>
        <taxon>Stephanodiscales</taxon>
        <taxon>Stephanodiscaceae</taxon>
        <taxon>Cyclotella</taxon>
    </lineage>
</organism>
<dbReference type="EMBL" id="JALLPJ020000296">
    <property type="protein sequence ID" value="KAL3796373.1"/>
    <property type="molecule type" value="Genomic_DNA"/>
</dbReference>
<protein>
    <submittedName>
        <fullName evidence="2">Uncharacterized protein</fullName>
    </submittedName>
</protein>
<dbReference type="Proteomes" id="UP001530400">
    <property type="component" value="Unassembled WGS sequence"/>
</dbReference>
<feature type="transmembrane region" description="Helical" evidence="1">
    <location>
        <begin position="29"/>
        <end position="49"/>
    </location>
</feature>
<feature type="transmembrane region" description="Helical" evidence="1">
    <location>
        <begin position="124"/>
        <end position="142"/>
    </location>
</feature>
<sequence length="155" mass="16859">MTGPEPFVCVLRADVLCDVFLALVGKFSLFALAPTLMVAGSIFAFFFVIKPSRVVKSDGTVVQFERTSAADGLGELKQVAKLFGNKYMLLLTPLIIQSNWFYAYEFGGINGLLFDASTRGLNSAIYWAISGISSCVCGTYYLDKESVGACHQRAI</sequence>
<reference evidence="2 3" key="1">
    <citation type="submission" date="2024-10" db="EMBL/GenBank/DDBJ databases">
        <title>Updated reference genomes for cyclostephanoid diatoms.</title>
        <authorList>
            <person name="Roberts W.R."/>
            <person name="Alverson A.J."/>
        </authorList>
    </citation>
    <scope>NUCLEOTIDE SEQUENCE [LARGE SCALE GENOMIC DNA]</scope>
    <source>
        <strain evidence="2 3">AJA010-31</strain>
    </source>
</reference>
<evidence type="ECO:0000256" key="1">
    <source>
        <dbReference type="SAM" id="Phobius"/>
    </source>
</evidence>
<accession>A0ABD3Q7E5</accession>
<gene>
    <name evidence="2" type="ORF">ACHAWO_007117</name>
</gene>
<evidence type="ECO:0000313" key="2">
    <source>
        <dbReference type="EMBL" id="KAL3796373.1"/>
    </source>
</evidence>
<evidence type="ECO:0000313" key="3">
    <source>
        <dbReference type="Proteomes" id="UP001530400"/>
    </source>
</evidence>